<dbReference type="PANTHER" id="PTHR44215">
    <property type="entry name" value="WD REPEAT-CONTAINING PROTEIN 75"/>
    <property type="match status" value="1"/>
</dbReference>
<proteinExistence type="predicted"/>
<dbReference type="InterPro" id="IPR057644">
    <property type="entry name" value="Beta-prop_WDR75_2nd"/>
</dbReference>
<dbReference type="CTD" id="84128"/>
<evidence type="ECO:0000313" key="11">
    <source>
        <dbReference type="Ensembl" id="ENSLACP00000014029.2"/>
    </source>
</evidence>
<dbReference type="GO" id="GO:0045943">
    <property type="term" value="P:positive regulation of transcription by RNA polymerase I"/>
    <property type="evidence" value="ECO:0007669"/>
    <property type="project" value="InterPro"/>
</dbReference>
<dbReference type="Gene3D" id="2.130.10.10">
    <property type="entry name" value="YVTN repeat-like/Quinoprotein amine dehydrogenase"/>
    <property type="match status" value="3"/>
</dbReference>
<keyword evidence="12" id="KW-1185">Reference proteome</keyword>
<dbReference type="PROSITE" id="PS50082">
    <property type="entry name" value="WD_REPEATS_2"/>
    <property type="match status" value="2"/>
</dbReference>
<dbReference type="EMBL" id="AFYH01074197">
    <property type="status" value="NOT_ANNOTATED_CDS"/>
    <property type="molecule type" value="Genomic_DNA"/>
</dbReference>
<keyword evidence="3" id="KW-0698">rRNA processing</keyword>
<comment type="subcellular location">
    <subcellularLocation>
        <location evidence="1">Nucleus</location>
        <location evidence="1">Nucleolus</location>
    </subcellularLocation>
</comment>
<keyword evidence="4 8" id="KW-0853">WD repeat</keyword>
<dbReference type="GO" id="GO:0032040">
    <property type="term" value="C:small-subunit processome"/>
    <property type="evidence" value="ECO:0007669"/>
    <property type="project" value="InterPro"/>
</dbReference>
<dbReference type="eggNOG" id="KOG1963">
    <property type="taxonomic scope" value="Eukaryota"/>
</dbReference>
<dbReference type="PROSITE" id="PS00678">
    <property type="entry name" value="WD_REPEATS_1"/>
    <property type="match status" value="1"/>
</dbReference>
<accession>H3AWK8</accession>
<evidence type="ECO:0000256" key="9">
    <source>
        <dbReference type="SAM" id="MobiDB-lite"/>
    </source>
</evidence>
<dbReference type="OrthoDB" id="4096at2759"/>
<evidence type="ECO:0000256" key="4">
    <source>
        <dbReference type="ARBA" id="ARBA00022574"/>
    </source>
</evidence>
<dbReference type="GeneTree" id="ENSGT00390000006303"/>
<name>H3AWK8_LATCH</name>
<dbReference type="FunCoup" id="H3AWK8">
    <property type="interactions" value="2662"/>
</dbReference>
<dbReference type="GO" id="GO:2000234">
    <property type="term" value="P:positive regulation of rRNA processing"/>
    <property type="evidence" value="ECO:0007669"/>
    <property type="project" value="TreeGrafter"/>
</dbReference>
<evidence type="ECO:0000256" key="8">
    <source>
        <dbReference type="PROSITE-ProRule" id="PRU00221"/>
    </source>
</evidence>
<dbReference type="AlphaFoldDB" id="H3AWK8"/>
<keyword evidence="2" id="KW-0690">Ribosome biogenesis</keyword>
<dbReference type="RefSeq" id="XP_005996583.1">
    <property type="nucleotide sequence ID" value="XM_005996521.3"/>
</dbReference>
<dbReference type="PROSITE" id="PS50294">
    <property type="entry name" value="WD_REPEATS_REGION"/>
    <property type="match status" value="1"/>
</dbReference>
<dbReference type="SUPFAM" id="SSF50978">
    <property type="entry name" value="WD40 repeat-like"/>
    <property type="match status" value="2"/>
</dbReference>
<feature type="repeat" description="WD" evidence="8">
    <location>
        <begin position="54"/>
        <end position="96"/>
    </location>
</feature>
<dbReference type="InterPro" id="IPR019775">
    <property type="entry name" value="WD40_repeat_CS"/>
</dbReference>
<keyword evidence="7" id="KW-0539">Nucleus</keyword>
<dbReference type="Bgee" id="ENSLACG00000012348">
    <property type="expression patterns" value="Expressed in chordate pharynx and 6 other cell types or tissues"/>
</dbReference>
<dbReference type="InterPro" id="IPR001680">
    <property type="entry name" value="WD40_rpt"/>
</dbReference>
<feature type="region of interest" description="Disordered" evidence="9">
    <location>
        <begin position="772"/>
        <end position="794"/>
    </location>
</feature>
<dbReference type="HOGENOM" id="CLU_005417_2_0_1"/>
<dbReference type="Pfam" id="PF23869">
    <property type="entry name" value="Beta-prop_WDR75_1st"/>
    <property type="match status" value="1"/>
</dbReference>
<evidence type="ECO:0000256" key="1">
    <source>
        <dbReference type="ARBA" id="ARBA00004604"/>
    </source>
</evidence>
<evidence type="ECO:0000256" key="5">
    <source>
        <dbReference type="ARBA" id="ARBA00022737"/>
    </source>
</evidence>
<evidence type="ECO:0000256" key="3">
    <source>
        <dbReference type="ARBA" id="ARBA00022552"/>
    </source>
</evidence>
<keyword evidence="5" id="KW-0677">Repeat</keyword>
<reference evidence="11" key="2">
    <citation type="submission" date="2025-08" db="UniProtKB">
        <authorList>
            <consortium name="Ensembl"/>
        </authorList>
    </citation>
    <scope>IDENTIFICATION</scope>
</reference>
<feature type="compositionally biased region" description="Acidic residues" evidence="9">
    <location>
        <begin position="772"/>
        <end position="783"/>
    </location>
</feature>
<dbReference type="PANTHER" id="PTHR44215:SF1">
    <property type="entry name" value="WD REPEAT-CONTAINING PROTEIN 75"/>
    <property type="match status" value="1"/>
</dbReference>
<dbReference type="InterPro" id="IPR015943">
    <property type="entry name" value="WD40/YVTN_repeat-like_dom_sf"/>
</dbReference>
<dbReference type="GO" id="GO:0003723">
    <property type="term" value="F:RNA binding"/>
    <property type="evidence" value="ECO:0007669"/>
    <property type="project" value="InterPro"/>
</dbReference>
<dbReference type="GO" id="GO:0006364">
    <property type="term" value="P:rRNA processing"/>
    <property type="evidence" value="ECO:0007669"/>
    <property type="project" value="UniProtKB-KW"/>
</dbReference>
<dbReference type="STRING" id="7897.ENSLACP00000014029"/>
<dbReference type="InterPro" id="IPR036322">
    <property type="entry name" value="WD40_repeat_dom_sf"/>
</dbReference>
<feature type="domain" description="WD repeat-containing protein 75 second beta-propeller" evidence="10">
    <location>
        <begin position="343"/>
        <end position="668"/>
    </location>
</feature>
<dbReference type="SMART" id="SM00320">
    <property type="entry name" value="WD40"/>
    <property type="match status" value="8"/>
</dbReference>
<dbReference type="Ensembl" id="ENSLACT00000014128.2">
    <property type="protein sequence ID" value="ENSLACP00000014029.2"/>
    <property type="gene ID" value="ENSLACG00000012348.2"/>
</dbReference>
<dbReference type="InterPro" id="IPR053826">
    <property type="entry name" value="WDR75"/>
</dbReference>
<dbReference type="InParanoid" id="H3AWK8"/>
<dbReference type="EMBL" id="AFYH01074198">
    <property type="status" value="NOT_ANNOTATED_CDS"/>
    <property type="molecule type" value="Genomic_DNA"/>
</dbReference>
<evidence type="ECO:0000256" key="7">
    <source>
        <dbReference type="ARBA" id="ARBA00023242"/>
    </source>
</evidence>
<protein>
    <submittedName>
        <fullName evidence="11">WD repeat domain 75</fullName>
    </submittedName>
</protein>
<dbReference type="Proteomes" id="UP000008672">
    <property type="component" value="Unassembled WGS sequence"/>
</dbReference>
<gene>
    <name evidence="11" type="primary">WDR75</name>
</gene>
<dbReference type="Pfam" id="PF23769">
    <property type="entry name" value="Beta-prop_WDR75_2nd"/>
    <property type="match status" value="1"/>
</dbReference>
<reference evidence="12" key="1">
    <citation type="submission" date="2011-08" db="EMBL/GenBank/DDBJ databases">
        <title>The draft genome of Latimeria chalumnae.</title>
        <authorList>
            <person name="Di Palma F."/>
            <person name="Alfoldi J."/>
            <person name="Johnson J."/>
            <person name="Berlin A."/>
            <person name="Gnerre S."/>
            <person name="Jaffe D."/>
            <person name="MacCallum I."/>
            <person name="Young S."/>
            <person name="Walker B.J."/>
            <person name="Lander E."/>
            <person name="Lindblad-Toh K."/>
        </authorList>
    </citation>
    <scope>NUCLEOTIDE SEQUENCE [LARGE SCALE GENOMIC DNA]</scope>
    <source>
        <strain evidence="12">Wild caught</strain>
    </source>
</reference>
<evidence type="ECO:0000256" key="6">
    <source>
        <dbReference type="ARBA" id="ARBA00023163"/>
    </source>
</evidence>
<sequence>MEEQQPGIRVVHCSGSKINYRRAVFSIDSKYLLCASGDLVKVYSTATEESVHLLQGHKDLVTGILLNPRNHLQLYSSSSDSTIKLWDFTDGILIKTFLVGYTLYAIYTSSADENSIFAIVPKDNSEAADVFQLVSVKLPKSSEQEVEAKVISVVLDDIRQSPKSTAFGREGEYVASVKGLHLSVYYFKKKKTYRFPLSVKDKKGANNTFTCVACHPKEDCIATGHKDGKIRLWRSFNHKKEYTYASFHWHHDAVNDLIFSTEGTNLLSGGRESVLVQWHYGAETKKDFLPRLGATIEHISSSPDGTLYCTLHQDNKIVIIRSNLSVSAIIQGLVKGEAIQTDLLIDPRSKALVLNGKPGHLQFYALQNDKQMYNLDIVQQEYIHQSGLNHFELVKAAFNTHGTWLATVEERQDKETELEMQMKLWAYDEETQSFTLNTTINMPHEDRITALCFYSADVSESGTPMLVTASKDGRFKAWALVDDSDIYRQSVCWSCDFVGSYHNHQATNCCCSEDGSLLAVSFEQIVTIWEANSWELKCTFCQPPGQIRDLCFGRGSCSAYLLGTTDNGFLCCWNLLSCTLEWSAQLNAILLQVDPLSENVAAFSWQSAYSDLFVFKPNEPRPLYTQKNLCIGRVQRAVFAPRDVPEAHASESHQWLDRSQLYFLTESQDLLTFSTKVPEGRLTSSSKQLVVEENVPMTPFHLLLGKQRQKQDAELGRTSAQTQLPEGSVAIKELLHTPAHVLPSASFLCSMFINSLLITKGSTSVEEAEVEMESEKEEEDSDVEISSQEKEQEVNLTKDLIPTLSKSEEKQLKKIRKTDYSWLLIA</sequence>
<dbReference type="GeneID" id="102346030"/>
<reference evidence="11" key="3">
    <citation type="submission" date="2025-09" db="UniProtKB">
        <authorList>
            <consortium name="Ensembl"/>
        </authorList>
    </citation>
    <scope>IDENTIFICATION</scope>
</reference>
<keyword evidence="6" id="KW-0804">Transcription</keyword>
<dbReference type="KEGG" id="lcm:102346030"/>
<evidence type="ECO:0000259" key="10">
    <source>
        <dbReference type="Pfam" id="PF23769"/>
    </source>
</evidence>
<dbReference type="EMBL" id="AFYH01074199">
    <property type="status" value="NOT_ANNOTATED_CDS"/>
    <property type="molecule type" value="Genomic_DNA"/>
</dbReference>
<organism evidence="11 12">
    <name type="scientific">Latimeria chalumnae</name>
    <name type="common">Coelacanth</name>
    <dbReference type="NCBI Taxonomy" id="7897"/>
    <lineage>
        <taxon>Eukaryota</taxon>
        <taxon>Metazoa</taxon>
        <taxon>Chordata</taxon>
        <taxon>Craniata</taxon>
        <taxon>Vertebrata</taxon>
        <taxon>Euteleostomi</taxon>
        <taxon>Coelacanthiformes</taxon>
        <taxon>Coelacanthidae</taxon>
        <taxon>Latimeria</taxon>
    </lineage>
</organism>
<feature type="repeat" description="WD" evidence="8">
    <location>
        <begin position="202"/>
        <end position="233"/>
    </location>
</feature>
<evidence type="ECO:0000313" key="12">
    <source>
        <dbReference type="Proteomes" id="UP000008672"/>
    </source>
</evidence>
<dbReference type="EMBL" id="AFYH01074200">
    <property type="status" value="NOT_ANNOTATED_CDS"/>
    <property type="molecule type" value="Genomic_DNA"/>
</dbReference>
<evidence type="ECO:0000256" key="2">
    <source>
        <dbReference type="ARBA" id="ARBA00022517"/>
    </source>
</evidence>
<dbReference type="OMA" id="WILNTRI"/>